<gene>
    <name evidence="2" type="ORF">EMK97_12520</name>
</gene>
<dbReference type="RefSeq" id="WP_130602674.1">
    <property type="nucleotide sequence ID" value="NZ_CP034759.1"/>
</dbReference>
<dbReference type="Proteomes" id="UP000290244">
    <property type="component" value="Chromosome"/>
</dbReference>
<keyword evidence="3" id="KW-1185">Reference proteome</keyword>
<evidence type="ECO:0008006" key="4">
    <source>
        <dbReference type="Google" id="ProtNLM"/>
    </source>
</evidence>
<dbReference type="OrthoDB" id="240809at2"/>
<evidence type="ECO:0000256" key="1">
    <source>
        <dbReference type="SAM" id="SignalP"/>
    </source>
</evidence>
<feature type="signal peptide" evidence="1">
    <location>
        <begin position="1"/>
        <end position="23"/>
    </location>
</feature>
<dbReference type="KEGG" id="lsd:EMK97_12520"/>
<dbReference type="Pfam" id="PF07676">
    <property type="entry name" value="PD40"/>
    <property type="match status" value="2"/>
</dbReference>
<accession>A0A4P6P4U0</accession>
<dbReference type="InterPro" id="IPR011659">
    <property type="entry name" value="WD40"/>
</dbReference>
<organism evidence="2 3">
    <name type="scientific">Litorilituus sediminis</name>
    <dbReference type="NCBI Taxonomy" id="718192"/>
    <lineage>
        <taxon>Bacteria</taxon>
        <taxon>Pseudomonadati</taxon>
        <taxon>Pseudomonadota</taxon>
        <taxon>Gammaproteobacteria</taxon>
        <taxon>Alteromonadales</taxon>
        <taxon>Colwelliaceae</taxon>
        <taxon>Litorilituus</taxon>
    </lineage>
</organism>
<keyword evidence="1" id="KW-0732">Signal</keyword>
<evidence type="ECO:0000313" key="2">
    <source>
        <dbReference type="EMBL" id="QBG36483.1"/>
    </source>
</evidence>
<proteinExistence type="predicted"/>
<evidence type="ECO:0000313" key="3">
    <source>
        <dbReference type="Proteomes" id="UP000290244"/>
    </source>
</evidence>
<dbReference type="AlphaFoldDB" id="A0A4P6P4U0"/>
<protein>
    <recommendedName>
        <fullName evidence="4">WD40-like Beta Propeller Repeat</fullName>
    </recommendedName>
</protein>
<feature type="chain" id="PRO_5020736162" description="WD40-like Beta Propeller Repeat" evidence="1">
    <location>
        <begin position="24"/>
        <end position="302"/>
    </location>
</feature>
<dbReference type="SUPFAM" id="SSF82171">
    <property type="entry name" value="DPP6 N-terminal domain-like"/>
    <property type="match status" value="1"/>
</dbReference>
<dbReference type="Gene3D" id="2.120.10.30">
    <property type="entry name" value="TolB, C-terminal domain"/>
    <property type="match status" value="1"/>
</dbReference>
<dbReference type="InterPro" id="IPR011042">
    <property type="entry name" value="6-blade_b-propeller_TolB-like"/>
</dbReference>
<sequence>MKKALFSSMTFALSLLISGNSYAQQAFPLLKGPYLGQKPPGLTPEIFAPGLISIAGRSEYGMSFSPNLEEMYFTTQTKYGVPAHIYFSKVKDNQWTAFEKVNFTQGEKAGEMEPNVSDDGNRIYFTAYNADFTDTKIWYVNRQGDGWSKAIKLASPVNDDEVMTSTLSKNGDLFYTNLSKGFSTYYSLRINGKYSKVNKADINFGAHAFISPSQDYLIVDAKNREDETRKDADLYIYFKQKDGTWSEPKNLGMEVNSSFDETFATVTPDGKYLFFSRRTEDGEILDLYWVSTEVIERLRAKV</sequence>
<reference evidence="2 3" key="1">
    <citation type="submission" date="2018-12" db="EMBL/GenBank/DDBJ databases">
        <title>Complete genome of Litorilituus sediminis.</title>
        <authorList>
            <person name="Liu A."/>
            <person name="Rong J."/>
        </authorList>
    </citation>
    <scope>NUCLEOTIDE SEQUENCE [LARGE SCALE GENOMIC DNA]</scope>
    <source>
        <strain evidence="2 3">JCM 17549</strain>
    </source>
</reference>
<dbReference type="EMBL" id="CP034759">
    <property type="protein sequence ID" value="QBG36483.1"/>
    <property type="molecule type" value="Genomic_DNA"/>
</dbReference>
<name>A0A4P6P4U0_9GAMM</name>